<feature type="domain" description="Cyclic nucleotide-binding" evidence="6">
    <location>
        <begin position="69"/>
        <end position="150"/>
    </location>
</feature>
<dbReference type="GO" id="GO:0071949">
    <property type="term" value="F:FAD binding"/>
    <property type="evidence" value="ECO:0007669"/>
    <property type="project" value="InterPro"/>
</dbReference>
<keyword evidence="4" id="KW-0274">FAD</keyword>
<dbReference type="Pfam" id="PF01565">
    <property type="entry name" value="FAD_binding_4"/>
    <property type="match status" value="1"/>
</dbReference>
<dbReference type="PANTHER" id="PTHR42973">
    <property type="entry name" value="BINDING OXIDOREDUCTASE, PUTATIVE (AFU_ORTHOLOGUE AFUA_1G17690)-RELATED"/>
    <property type="match status" value="1"/>
</dbReference>
<dbReference type="PROSITE" id="PS51387">
    <property type="entry name" value="FAD_PCMH"/>
    <property type="match status" value="1"/>
</dbReference>
<evidence type="ECO:0000259" key="7">
    <source>
        <dbReference type="PROSITE" id="PS51387"/>
    </source>
</evidence>
<dbReference type="SUPFAM" id="SSF56176">
    <property type="entry name" value="FAD-binding/transporter-associated domain-like"/>
    <property type="match status" value="1"/>
</dbReference>
<feature type="domain" description="FAD-binding PCMH-type" evidence="7">
    <location>
        <begin position="59"/>
        <end position="231"/>
    </location>
</feature>
<dbReference type="PROSITE" id="PS51257">
    <property type="entry name" value="PROKAR_LIPOPROTEIN"/>
    <property type="match status" value="1"/>
</dbReference>
<reference evidence="9" key="1">
    <citation type="journal article" date="2014" name="Proc. Natl. Acad. Sci. U.S.A.">
        <title>Extensive sampling of basidiomycete genomes demonstrates inadequacy of the white-rot/brown-rot paradigm for wood decay fungi.</title>
        <authorList>
            <person name="Riley R."/>
            <person name="Salamov A.A."/>
            <person name="Brown D.W."/>
            <person name="Nagy L.G."/>
            <person name="Floudas D."/>
            <person name="Held B.W."/>
            <person name="Levasseur A."/>
            <person name="Lombard V."/>
            <person name="Morin E."/>
            <person name="Otillar R."/>
            <person name="Lindquist E.A."/>
            <person name="Sun H."/>
            <person name="LaButti K.M."/>
            <person name="Schmutz J."/>
            <person name="Jabbour D."/>
            <person name="Luo H."/>
            <person name="Baker S.E."/>
            <person name="Pisabarro A.G."/>
            <person name="Walton J.D."/>
            <person name="Blanchette R.A."/>
            <person name="Henrissat B."/>
            <person name="Martin F."/>
            <person name="Cullen D."/>
            <person name="Hibbett D.S."/>
            <person name="Grigoriev I.V."/>
        </authorList>
    </citation>
    <scope>NUCLEOTIDE SEQUENCE [LARGE SCALE GENOMIC DNA]</scope>
    <source>
        <strain evidence="9">CBS 339.88</strain>
    </source>
</reference>
<keyword evidence="5" id="KW-0560">Oxidoreductase</keyword>
<comment type="similarity">
    <text evidence="2">Belongs to the oxygen-dependent FAD-linked oxidoreductase family.</text>
</comment>
<evidence type="ECO:0000259" key="6">
    <source>
        <dbReference type="PROSITE" id="PS50042"/>
    </source>
</evidence>
<keyword evidence="3" id="KW-0285">Flavoprotein</keyword>
<dbReference type="InterPro" id="IPR036318">
    <property type="entry name" value="FAD-bd_PCMH-like_sf"/>
</dbReference>
<gene>
    <name evidence="8" type="ORF">GALMADRAFT_251979</name>
</gene>
<protein>
    <recommendedName>
        <fullName evidence="10">FAD-binding PCMH-type domain-containing protein</fullName>
    </recommendedName>
</protein>
<dbReference type="GO" id="GO:0016491">
    <property type="term" value="F:oxidoreductase activity"/>
    <property type="evidence" value="ECO:0007669"/>
    <property type="project" value="UniProtKB-KW"/>
</dbReference>
<dbReference type="InterPro" id="IPR000595">
    <property type="entry name" value="cNMP-bd_dom"/>
</dbReference>
<accession>A0A067SQY5</accession>
<dbReference type="HOGENOM" id="CLU_018354_10_1_1"/>
<name>A0A067SQY5_GALM3</name>
<dbReference type="InterPro" id="IPR050416">
    <property type="entry name" value="FAD-linked_Oxidoreductase"/>
</dbReference>
<dbReference type="InterPro" id="IPR016166">
    <property type="entry name" value="FAD-bd_PCMH"/>
</dbReference>
<evidence type="ECO:0000256" key="1">
    <source>
        <dbReference type="ARBA" id="ARBA00001974"/>
    </source>
</evidence>
<evidence type="ECO:0000256" key="5">
    <source>
        <dbReference type="ARBA" id="ARBA00023002"/>
    </source>
</evidence>
<keyword evidence="9" id="KW-1185">Reference proteome</keyword>
<evidence type="ECO:0000256" key="4">
    <source>
        <dbReference type="ARBA" id="ARBA00022827"/>
    </source>
</evidence>
<organism evidence="8 9">
    <name type="scientific">Galerina marginata (strain CBS 339.88)</name>
    <dbReference type="NCBI Taxonomy" id="685588"/>
    <lineage>
        <taxon>Eukaryota</taxon>
        <taxon>Fungi</taxon>
        <taxon>Dikarya</taxon>
        <taxon>Basidiomycota</taxon>
        <taxon>Agaricomycotina</taxon>
        <taxon>Agaricomycetes</taxon>
        <taxon>Agaricomycetidae</taxon>
        <taxon>Agaricales</taxon>
        <taxon>Agaricineae</taxon>
        <taxon>Strophariaceae</taxon>
        <taxon>Galerina</taxon>
    </lineage>
</organism>
<proteinExistence type="inferred from homology"/>
<sequence length="499" mass="53146">MVSVHRPCPVVLQVLSTYAAITSVACASLIADLRGQNLTVLAPGDSGYANASAPVNLRFAFQPAAITFPYTTLDVSEILKITSSHNHQAVARSGGHSYIANGLGGKSGAVVVDMSNFNTVTVDQTTNIAVIGTGNRLGEVALALNDKGRAIPHGVCPYVGIGGHSGHGGFGFTARKWGLLLDNIRAMEVVLSNGKVITASNSNHPDLFWALRGASSSFGIVTAIHVDTFAAPPSTTVFQYAWDLDPSSAASAIAAFQFFVQSPFLPQEFGAEIVLAPGSSPGRLSFGIHGGWYAPPDEFPAVIAPLLSNLPPPVSANLTVGTYINSVEFLGGLGTLNTTAPDMQAAFYAKSLMTPEAAPMSNASLNALANYLATQGFMTSNFWFIEIELYGGVNSAINKVPLDATSFGHRSSMFTIQFFTISLNASFPAEGFTLLDGMVDAIVSNNPADWDYGAYMNYIDDRLNNWQRLYFGPHYPKLKVLKALNDPQNTFRFPLSIEE</sequence>
<dbReference type="Gene3D" id="3.40.462.20">
    <property type="match status" value="1"/>
</dbReference>
<dbReference type="AlphaFoldDB" id="A0A067SQY5"/>
<comment type="cofactor">
    <cofactor evidence="1">
        <name>FAD</name>
        <dbReference type="ChEBI" id="CHEBI:57692"/>
    </cofactor>
</comment>
<evidence type="ECO:0000313" key="8">
    <source>
        <dbReference type="EMBL" id="KDR73360.1"/>
    </source>
</evidence>
<evidence type="ECO:0000256" key="2">
    <source>
        <dbReference type="ARBA" id="ARBA00005466"/>
    </source>
</evidence>
<dbReference type="InterPro" id="IPR006094">
    <property type="entry name" value="Oxid_FAD_bind_N"/>
</dbReference>
<dbReference type="STRING" id="685588.A0A067SQY5"/>
<dbReference type="InterPro" id="IPR016169">
    <property type="entry name" value="FAD-bd_PCMH_sub2"/>
</dbReference>
<dbReference type="Gene3D" id="3.30.465.10">
    <property type="match status" value="1"/>
</dbReference>
<dbReference type="EMBL" id="KL142386">
    <property type="protein sequence ID" value="KDR73360.1"/>
    <property type="molecule type" value="Genomic_DNA"/>
</dbReference>
<dbReference type="Pfam" id="PF08031">
    <property type="entry name" value="BBE"/>
    <property type="match status" value="1"/>
</dbReference>
<evidence type="ECO:0008006" key="10">
    <source>
        <dbReference type="Google" id="ProtNLM"/>
    </source>
</evidence>
<dbReference type="InterPro" id="IPR012951">
    <property type="entry name" value="BBE"/>
</dbReference>
<dbReference type="PROSITE" id="PS50042">
    <property type="entry name" value="CNMP_BINDING_3"/>
    <property type="match status" value="1"/>
</dbReference>
<dbReference type="PANTHER" id="PTHR42973:SF39">
    <property type="entry name" value="FAD-BINDING PCMH-TYPE DOMAIN-CONTAINING PROTEIN"/>
    <property type="match status" value="1"/>
</dbReference>
<dbReference type="Proteomes" id="UP000027222">
    <property type="component" value="Unassembled WGS sequence"/>
</dbReference>
<evidence type="ECO:0000256" key="3">
    <source>
        <dbReference type="ARBA" id="ARBA00022630"/>
    </source>
</evidence>
<dbReference type="OrthoDB" id="407275at2759"/>
<evidence type="ECO:0000313" key="9">
    <source>
        <dbReference type="Proteomes" id="UP000027222"/>
    </source>
</evidence>